<organism evidence="1 2">
    <name type="scientific">Blautia obeum</name>
    <dbReference type="NCBI Taxonomy" id="40520"/>
    <lineage>
        <taxon>Bacteria</taxon>
        <taxon>Bacillati</taxon>
        <taxon>Bacillota</taxon>
        <taxon>Clostridia</taxon>
        <taxon>Lachnospirales</taxon>
        <taxon>Lachnospiraceae</taxon>
        <taxon>Blautia</taxon>
    </lineage>
</organism>
<evidence type="ECO:0000313" key="1">
    <source>
        <dbReference type="EMBL" id="RGR45777.1"/>
    </source>
</evidence>
<comment type="caution">
    <text evidence="1">The sequence shown here is derived from an EMBL/GenBank/DDBJ whole genome shotgun (WGS) entry which is preliminary data.</text>
</comment>
<gene>
    <name evidence="1" type="ORF">DWY46_16450</name>
</gene>
<name>A0A412EMF0_9FIRM</name>
<accession>A0A412EMF0</accession>
<dbReference type="EMBL" id="QRUH01000017">
    <property type="protein sequence ID" value="RGR45777.1"/>
    <property type="molecule type" value="Genomic_DNA"/>
</dbReference>
<proteinExistence type="predicted"/>
<evidence type="ECO:0000313" key="2">
    <source>
        <dbReference type="Proteomes" id="UP000285839"/>
    </source>
</evidence>
<protein>
    <recommendedName>
        <fullName evidence="3">Phage tail protein</fullName>
    </recommendedName>
</protein>
<evidence type="ECO:0008006" key="3">
    <source>
        <dbReference type="Google" id="ProtNLM"/>
    </source>
</evidence>
<dbReference type="Proteomes" id="UP000285839">
    <property type="component" value="Unassembled WGS sequence"/>
</dbReference>
<dbReference type="AlphaFoldDB" id="A0A412EMF0"/>
<reference evidence="1 2" key="1">
    <citation type="submission" date="2018-08" db="EMBL/GenBank/DDBJ databases">
        <title>A genome reference for cultivated species of the human gut microbiota.</title>
        <authorList>
            <person name="Zou Y."/>
            <person name="Xue W."/>
            <person name="Luo G."/>
        </authorList>
    </citation>
    <scope>NUCLEOTIDE SEQUENCE [LARGE SCALE GENOMIC DNA]</scope>
    <source>
        <strain evidence="1 2">AF25-21</strain>
    </source>
</reference>
<sequence length="276" mass="32230">MQLYYEAADGTILNLMQNGIYAQDPEALTQNTWSYTTISGVNGLARVKRFYKNVQTAKMKLSIMAADKEEFNTIMYEMHRIFEKDVRNMTPGKIWWNNFYKEGFVYSTSNDDYEELFESVEHEIEFLSVNPSWIRRTTYQYRAQANETGTLDYPRDYGYDYDRSDILEVLENKCIGEANFELIFYGAAVDPQITIGGNVYGLETTLKEGEYATVNSITKKIRQYSITGEETNIFDKRDRENNIFQKIPEGILAVLRSKEMQVDITLYDERGEPEWI</sequence>